<dbReference type="Proteomes" id="UP001054945">
    <property type="component" value="Unassembled WGS sequence"/>
</dbReference>
<evidence type="ECO:0000313" key="1">
    <source>
        <dbReference type="EMBL" id="GIZ03041.1"/>
    </source>
</evidence>
<dbReference type="EMBL" id="BPLR01018896">
    <property type="protein sequence ID" value="GIZ03041.1"/>
    <property type="molecule type" value="Genomic_DNA"/>
</dbReference>
<comment type="caution">
    <text evidence="1">The sequence shown here is derived from an EMBL/GenBank/DDBJ whole genome shotgun (WGS) entry which is preliminary data.</text>
</comment>
<proteinExistence type="predicted"/>
<dbReference type="AlphaFoldDB" id="A0AAV4Y9E4"/>
<reference evidence="1 2" key="1">
    <citation type="submission" date="2021-06" db="EMBL/GenBank/DDBJ databases">
        <title>Caerostris extrusa draft genome.</title>
        <authorList>
            <person name="Kono N."/>
            <person name="Arakawa K."/>
        </authorList>
    </citation>
    <scope>NUCLEOTIDE SEQUENCE [LARGE SCALE GENOMIC DNA]</scope>
</reference>
<keyword evidence="2" id="KW-1185">Reference proteome</keyword>
<name>A0AAV4Y9E4_CAEEX</name>
<evidence type="ECO:0000313" key="2">
    <source>
        <dbReference type="Proteomes" id="UP001054945"/>
    </source>
</evidence>
<protein>
    <submittedName>
        <fullName evidence="1">Uncharacterized protein</fullName>
    </submittedName>
</protein>
<accession>A0AAV4Y9E4</accession>
<organism evidence="1 2">
    <name type="scientific">Caerostris extrusa</name>
    <name type="common">Bark spider</name>
    <name type="synonym">Caerostris bankana</name>
    <dbReference type="NCBI Taxonomy" id="172846"/>
    <lineage>
        <taxon>Eukaryota</taxon>
        <taxon>Metazoa</taxon>
        <taxon>Ecdysozoa</taxon>
        <taxon>Arthropoda</taxon>
        <taxon>Chelicerata</taxon>
        <taxon>Arachnida</taxon>
        <taxon>Araneae</taxon>
        <taxon>Araneomorphae</taxon>
        <taxon>Entelegynae</taxon>
        <taxon>Araneoidea</taxon>
        <taxon>Araneidae</taxon>
        <taxon>Caerostris</taxon>
    </lineage>
</organism>
<sequence>MVISNTYFLKKDIYKATWRSPDGITENQIDRRHVIDILYVRSNRETLDHYMIKVKRRQRLANYKENGERQILNFVHCLDKKKLPE</sequence>
<gene>
    <name evidence="1" type="ORF">CEXT_344061</name>
</gene>